<keyword evidence="6 8" id="KW-0472">Membrane</keyword>
<keyword evidence="12" id="KW-1185">Reference proteome</keyword>
<feature type="region of interest" description="Disordered" evidence="9">
    <location>
        <begin position="521"/>
        <end position="549"/>
    </location>
</feature>
<evidence type="ECO:0000256" key="3">
    <source>
        <dbReference type="ARBA" id="ARBA00022679"/>
    </source>
</evidence>
<dbReference type="GO" id="GO:0016746">
    <property type="term" value="F:acyltransferase activity"/>
    <property type="evidence" value="ECO:0007669"/>
    <property type="project" value="UniProtKB-KW"/>
</dbReference>
<sequence>MGADGTRLWLGRLALSVASGALLAAAFPSLGWWPLAPVAVAGLTLATKDARARTAALCGLLFGLAFFVPHVKWSGVYVGKLPWFALATVEALYLVPMAALFPLAWRLGATLRTRAPLLCLSTGGLWVLQESLRGSVPFGGFPWGRLAASQAYSPYAPLAALGGMPLVTWAVAATGALLALAVVDVARAQNSSLGARLVPAAGLVVLGAALGAAGYLVPLPTSGQPTATDADGTVNVAAIQGNVPEAGLEFNAERRAVLDNHAKTTAHLAEEVAQGKAARPDIVLWPENSSDIDPYRNPDAAAVIHDAVTEIGVPTLVGAVLQNDDGTLSNAGIVWTSSGPGASYLKQHPVPFGEYIPYRSFFRHFSDKVDLVRADFVAGKKSGVLQLGPARIGDVICFEVAYDGLVRDTVAQGAQLLVVQTNNATFGYTDESVQQLAMSKLRAIESGRAVVHVSTVGVSAIIEPDGRIVQRSGHFTRSVLQAQVPLRHSQTLATRLGALPEVLFAGVALLLLAGAWRTGRTGASAGSAVGSAAPERDGEGRVGARTAGV</sequence>
<dbReference type="RefSeq" id="WP_398283448.1">
    <property type="nucleotide sequence ID" value="NZ_JBITLV010000006.1"/>
</dbReference>
<dbReference type="EC" id="2.3.1.269" evidence="8"/>
<evidence type="ECO:0000256" key="8">
    <source>
        <dbReference type="HAMAP-Rule" id="MF_01148"/>
    </source>
</evidence>
<comment type="caution">
    <text evidence="11">The sequence shown here is derived from an EMBL/GenBank/DDBJ whole genome shotgun (WGS) entry which is preliminary data.</text>
</comment>
<dbReference type="EMBL" id="JBITLV010000006">
    <property type="protein sequence ID" value="MFI7589096.1"/>
    <property type="molecule type" value="Genomic_DNA"/>
</dbReference>
<organism evidence="11 12">
    <name type="scientific">Spongisporangium articulatum</name>
    <dbReference type="NCBI Taxonomy" id="3362603"/>
    <lineage>
        <taxon>Bacteria</taxon>
        <taxon>Bacillati</taxon>
        <taxon>Actinomycetota</taxon>
        <taxon>Actinomycetes</taxon>
        <taxon>Kineosporiales</taxon>
        <taxon>Kineosporiaceae</taxon>
        <taxon>Spongisporangium</taxon>
    </lineage>
</organism>
<comment type="subcellular location">
    <subcellularLocation>
        <location evidence="1 8">Cell membrane</location>
        <topology evidence="1 8">Multi-pass membrane protein</topology>
    </subcellularLocation>
</comment>
<dbReference type="Pfam" id="PF00795">
    <property type="entry name" value="CN_hydrolase"/>
    <property type="match status" value="1"/>
</dbReference>
<keyword evidence="3 8" id="KW-0808">Transferase</keyword>
<accession>A0ABW8ARV2</accession>
<dbReference type="Proteomes" id="UP001612915">
    <property type="component" value="Unassembled WGS sequence"/>
</dbReference>
<dbReference type="InterPro" id="IPR045378">
    <property type="entry name" value="LNT_N"/>
</dbReference>
<comment type="pathway">
    <text evidence="8">Protein modification; lipoprotein biosynthesis (N-acyl transfer).</text>
</comment>
<keyword evidence="5 8" id="KW-1133">Transmembrane helix</keyword>
<feature type="compositionally biased region" description="Low complexity" evidence="9">
    <location>
        <begin position="522"/>
        <end position="533"/>
    </location>
</feature>
<evidence type="ECO:0000256" key="5">
    <source>
        <dbReference type="ARBA" id="ARBA00022989"/>
    </source>
</evidence>
<name>A0ABW8ARV2_9ACTN</name>
<comment type="function">
    <text evidence="8">Catalyzes the phospholipid dependent N-acylation of the N-terminal cysteine of apolipoprotein, the last step in lipoprotein maturation.</text>
</comment>
<comment type="caution">
    <text evidence="8">Lacks conserved residue(s) required for the propagation of feature annotation.</text>
</comment>
<dbReference type="Gene3D" id="3.60.110.10">
    <property type="entry name" value="Carbon-nitrogen hydrolase"/>
    <property type="match status" value="1"/>
</dbReference>
<protein>
    <recommendedName>
        <fullName evidence="8">Apolipoprotein N-acyltransferase</fullName>
        <shortName evidence="8">ALP N-acyltransferase</shortName>
        <ecNumber evidence="8">2.3.1.269</ecNumber>
    </recommendedName>
</protein>
<comment type="catalytic activity">
    <reaction evidence="8">
        <text>N-terminal S-1,2-diacyl-sn-glyceryl-L-cysteinyl-[lipoprotein] + a glycerophospholipid = N-acyl-S-1,2-diacyl-sn-glyceryl-L-cysteinyl-[lipoprotein] + a 2-acyl-sn-glycero-3-phospholipid + H(+)</text>
        <dbReference type="Rhea" id="RHEA:48228"/>
        <dbReference type="Rhea" id="RHEA-COMP:14681"/>
        <dbReference type="Rhea" id="RHEA-COMP:14684"/>
        <dbReference type="ChEBI" id="CHEBI:15378"/>
        <dbReference type="ChEBI" id="CHEBI:136912"/>
        <dbReference type="ChEBI" id="CHEBI:140656"/>
        <dbReference type="ChEBI" id="CHEBI:140657"/>
        <dbReference type="ChEBI" id="CHEBI:140660"/>
        <dbReference type="EC" id="2.3.1.269"/>
    </reaction>
</comment>
<evidence type="ECO:0000256" key="1">
    <source>
        <dbReference type="ARBA" id="ARBA00004651"/>
    </source>
</evidence>
<reference evidence="11 12" key="1">
    <citation type="submission" date="2024-10" db="EMBL/GenBank/DDBJ databases">
        <title>The Natural Products Discovery Center: Release of the First 8490 Sequenced Strains for Exploring Actinobacteria Biosynthetic Diversity.</title>
        <authorList>
            <person name="Kalkreuter E."/>
            <person name="Kautsar S.A."/>
            <person name="Yang D."/>
            <person name="Bader C.D."/>
            <person name="Teijaro C.N."/>
            <person name="Fluegel L."/>
            <person name="Davis C.M."/>
            <person name="Simpson J.R."/>
            <person name="Lauterbach L."/>
            <person name="Steele A.D."/>
            <person name="Gui C."/>
            <person name="Meng S."/>
            <person name="Li G."/>
            <person name="Viehrig K."/>
            <person name="Ye F."/>
            <person name="Su P."/>
            <person name="Kiefer A.F."/>
            <person name="Nichols A."/>
            <person name="Cepeda A.J."/>
            <person name="Yan W."/>
            <person name="Fan B."/>
            <person name="Jiang Y."/>
            <person name="Adhikari A."/>
            <person name="Zheng C.-J."/>
            <person name="Schuster L."/>
            <person name="Cowan T.M."/>
            <person name="Smanski M.J."/>
            <person name="Chevrette M.G."/>
            <person name="De Carvalho L.P.S."/>
            <person name="Shen B."/>
        </authorList>
    </citation>
    <scope>NUCLEOTIDE SEQUENCE [LARGE SCALE GENOMIC DNA]</scope>
    <source>
        <strain evidence="11 12">NPDC049639</strain>
    </source>
</reference>
<feature type="transmembrane region" description="Helical" evidence="8">
    <location>
        <begin position="52"/>
        <end position="71"/>
    </location>
</feature>
<dbReference type="HAMAP" id="MF_01148">
    <property type="entry name" value="Lnt"/>
    <property type="match status" value="1"/>
</dbReference>
<feature type="transmembrane region" description="Helical" evidence="8">
    <location>
        <begin position="197"/>
        <end position="217"/>
    </location>
</feature>
<dbReference type="NCBIfam" id="TIGR00546">
    <property type="entry name" value="lnt"/>
    <property type="match status" value="1"/>
</dbReference>
<dbReference type="Pfam" id="PF20154">
    <property type="entry name" value="LNT_N"/>
    <property type="match status" value="1"/>
</dbReference>
<comment type="similarity">
    <text evidence="8">Belongs to the CN hydrolase family. Apolipoprotein N-acyltransferase subfamily.</text>
</comment>
<evidence type="ECO:0000313" key="12">
    <source>
        <dbReference type="Proteomes" id="UP001612915"/>
    </source>
</evidence>
<evidence type="ECO:0000256" key="6">
    <source>
        <dbReference type="ARBA" id="ARBA00023136"/>
    </source>
</evidence>
<evidence type="ECO:0000256" key="9">
    <source>
        <dbReference type="SAM" id="MobiDB-lite"/>
    </source>
</evidence>
<dbReference type="PANTHER" id="PTHR38686:SF1">
    <property type="entry name" value="APOLIPOPROTEIN N-ACYLTRANSFERASE"/>
    <property type="match status" value="1"/>
</dbReference>
<dbReference type="PANTHER" id="PTHR38686">
    <property type="entry name" value="APOLIPOPROTEIN N-ACYLTRANSFERASE"/>
    <property type="match status" value="1"/>
</dbReference>
<proteinExistence type="inferred from homology"/>
<dbReference type="SUPFAM" id="SSF56317">
    <property type="entry name" value="Carbon-nitrogen hydrolase"/>
    <property type="match status" value="1"/>
</dbReference>
<dbReference type="CDD" id="cd07571">
    <property type="entry name" value="ALP_N-acyl_transferase"/>
    <property type="match status" value="1"/>
</dbReference>
<dbReference type="PROSITE" id="PS50263">
    <property type="entry name" value="CN_HYDROLASE"/>
    <property type="match status" value="1"/>
</dbReference>
<evidence type="ECO:0000256" key="4">
    <source>
        <dbReference type="ARBA" id="ARBA00022692"/>
    </source>
</evidence>
<evidence type="ECO:0000259" key="10">
    <source>
        <dbReference type="PROSITE" id="PS50263"/>
    </source>
</evidence>
<keyword evidence="7 8" id="KW-0012">Acyltransferase</keyword>
<keyword evidence="4 8" id="KW-0812">Transmembrane</keyword>
<dbReference type="InterPro" id="IPR003010">
    <property type="entry name" value="C-N_Hydrolase"/>
</dbReference>
<dbReference type="InterPro" id="IPR004563">
    <property type="entry name" value="Apolipo_AcylTrfase"/>
</dbReference>
<dbReference type="InterPro" id="IPR036526">
    <property type="entry name" value="C-N_Hydrolase_sf"/>
</dbReference>
<feature type="transmembrane region" description="Helical" evidence="8">
    <location>
        <begin position="83"/>
        <end position="105"/>
    </location>
</feature>
<evidence type="ECO:0000256" key="2">
    <source>
        <dbReference type="ARBA" id="ARBA00022475"/>
    </source>
</evidence>
<keyword evidence="2 8" id="KW-1003">Cell membrane</keyword>
<feature type="transmembrane region" description="Helical" evidence="8">
    <location>
        <begin position="166"/>
        <end position="185"/>
    </location>
</feature>
<gene>
    <name evidence="8 11" type="primary">lnt</name>
    <name evidence="11" type="ORF">ACIB24_18695</name>
</gene>
<feature type="domain" description="CN hydrolase" evidence="10">
    <location>
        <begin position="234"/>
        <end position="486"/>
    </location>
</feature>
<evidence type="ECO:0000313" key="11">
    <source>
        <dbReference type="EMBL" id="MFI7589096.1"/>
    </source>
</evidence>
<evidence type="ECO:0000256" key="7">
    <source>
        <dbReference type="ARBA" id="ARBA00023315"/>
    </source>
</evidence>